<name>A0ABR4Q3A0_9CEST</name>
<gene>
    <name evidence="1" type="ORF">TcWFU_001730</name>
</gene>
<sequence>MAVLLYCSSSRDILPKRTFSSFGSSTPTLLIVNLPHMEAGHTKGKLSEEFVFIHLATIAFTAMPHHPTHSVSAKSSAFK</sequence>
<dbReference type="Proteomes" id="UP001651158">
    <property type="component" value="Unassembled WGS sequence"/>
</dbReference>
<keyword evidence="2" id="KW-1185">Reference proteome</keyword>
<organism evidence="1 2">
    <name type="scientific">Taenia crassiceps</name>
    <dbReference type="NCBI Taxonomy" id="6207"/>
    <lineage>
        <taxon>Eukaryota</taxon>
        <taxon>Metazoa</taxon>
        <taxon>Spiralia</taxon>
        <taxon>Lophotrochozoa</taxon>
        <taxon>Platyhelminthes</taxon>
        <taxon>Cestoda</taxon>
        <taxon>Eucestoda</taxon>
        <taxon>Cyclophyllidea</taxon>
        <taxon>Taeniidae</taxon>
        <taxon>Taenia</taxon>
    </lineage>
</organism>
<evidence type="ECO:0000313" key="1">
    <source>
        <dbReference type="EMBL" id="KAL5104051.1"/>
    </source>
</evidence>
<protein>
    <submittedName>
        <fullName evidence="1">Uncharacterized protein</fullName>
    </submittedName>
</protein>
<accession>A0ABR4Q3A0</accession>
<proteinExistence type="predicted"/>
<dbReference type="EMBL" id="JAKROA010000014">
    <property type="protein sequence ID" value="KAL5104051.1"/>
    <property type="molecule type" value="Genomic_DNA"/>
</dbReference>
<evidence type="ECO:0000313" key="2">
    <source>
        <dbReference type="Proteomes" id="UP001651158"/>
    </source>
</evidence>
<reference evidence="1 2" key="1">
    <citation type="journal article" date="2022" name="Front. Cell. Infect. Microbiol.">
        <title>The Genomes of Two Strains of Taenia crassiceps the Animal Model for the Study of Human Cysticercosis.</title>
        <authorList>
            <person name="Bobes R.J."/>
            <person name="Estrada K."/>
            <person name="Rios-Valencia D.G."/>
            <person name="Calderon-Gallegos A."/>
            <person name="de la Torre P."/>
            <person name="Carrero J.C."/>
            <person name="Sanchez-Flores A."/>
            <person name="Laclette J.P."/>
        </authorList>
    </citation>
    <scope>NUCLEOTIDE SEQUENCE [LARGE SCALE GENOMIC DNA]</scope>
    <source>
        <strain evidence="1">WFUcys</strain>
    </source>
</reference>
<comment type="caution">
    <text evidence="1">The sequence shown here is derived from an EMBL/GenBank/DDBJ whole genome shotgun (WGS) entry which is preliminary data.</text>
</comment>